<evidence type="ECO:0000256" key="4">
    <source>
        <dbReference type="ARBA" id="ARBA00015867"/>
    </source>
</evidence>
<dbReference type="PROSITE" id="PS50961">
    <property type="entry name" value="HTH_LA"/>
    <property type="match status" value="1"/>
</dbReference>
<keyword evidence="11" id="KW-0325">Glycoprotein</keyword>
<keyword evidence="9" id="KW-0744">Spermatogenesis</keyword>
<proteinExistence type="inferred from homology"/>
<dbReference type="FunFam" id="2.30.110.10:FF:000004">
    <property type="entry name" value="Cellular repressor of E1A-stimulated genes 1"/>
    <property type="match status" value="1"/>
</dbReference>
<feature type="domain" description="XRRM" evidence="19">
    <location>
        <begin position="979"/>
        <end position="1088"/>
    </location>
</feature>
<dbReference type="CDD" id="cd12542">
    <property type="entry name" value="RRM2_LARP7"/>
    <property type="match status" value="1"/>
</dbReference>
<protein>
    <recommendedName>
        <fullName evidence="4">La-related protein 7</fullName>
    </recommendedName>
    <alternativeName>
        <fullName evidence="13">La ribonucleoprotein domain family member 7</fullName>
    </alternativeName>
</protein>
<evidence type="ECO:0000313" key="20">
    <source>
        <dbReference type="EMBL" id="TGZ54405.1"/>
    </source>
</evidence>
<dbReference type="GO" id="GO:0030154">
    <property type="term" value="P:cell differentiation"/>
    <property type="evidence" value="ECO:0007669"/>
    <property type="project" value="UniProtKB-KW"/>
</dbReference>
<evidence type="ECO:0000256" key="8">
    <source>
        <dbReference type="ARBA" id="ARBA00022782"/>
    </source>
</evidence>
<evidence type="ECO:0000256" key="7">
    <source>
        <dbReference type="ARBA" id="ARBA00022729"/>
    </source>
</evidence>
<dbReference type="Proteomes" id="UP000310200">
    <property type="component" value="Unassembled WGS sequence"/>
</dbReference>
<feature type="signal peptide" evidence="16">
    <location>
        <begin position="1"/>
        <end position="18"/>
    </location>
</feature>
<evidence type="ECO:0000256" key="16">
    <source>
        <dbReference type="SAM" id="SignalP"/>
    </source>
</evidence>
<dbReference type="CDD" id="cd12290">
    <property type="entry name" value="RRM1_LARP7"/>
    <property type="match status" value="1"/>
</dbReference>
<evidence type="ECO:0000259" key="17">
    <source>
        <dbReference type="PROSITE" id="PS50102"/>
    </source>
</evidence>
<feature type="compositionally biased region" description="Polar residues" evidence="15">
    <location>
        <begin position="774"/>
        <end position="787"/>
    </location>
</feature>
<dbReference type="SUPFAM" id="SSF46785">
    <property type="entry name" value="Winged helix' DNA-binding domain"/>
    <property type="match status" value="1"/>
</dbReference>
<evidence type="ECO:0000256" key="15">
    <source>
        <dbReference type="SAM" id="MobiDB-lite"/>
    </source>
</evidence>
<feature type="compositionally biased region" description="Basic residues" evidence="15">
    <location>
        <begin position="876"/>
        <end position="885"/>
    </location>
</feature>
<keyword evidence="6" id="KW-0507">mRNA processing</keyword>
<dbReference type="InterPro" id="IPR034887">
    <property type="entry name" value="LARP7_RRM1"/>
</dbReference>
<dbReference type="GO" id="GO:0005654">
    <property type="term" value="C:nucleoplasm"/>
    <property type="evidence" value="ECO:0007669"/>
    <property type="project" value="UniProtKB-SubCell"/>
</dbReference>
<evidence type="ECO:0000313" key="21">
    <source>
        <dbReference type="Proteomes" id="UP000310200"/>
    </source>
</evidence>
<evidence type="ECO:0000256" key="9">
    <source>
        <dbReference type="ARBA" id="ARBA00022871"/>
    </source>
</evidence>
<dbReference type="Gene3D" id="2.30.110.10">
    <property type="entry name" value="Electron Transport, Fmn-binding Protein, Chain A"/>
    <property type="match status" value="1"/>
</dbReference>
<feature type="compositionally biased region" description="Basic and acidic residues" evidence="15">
    <location>
        <begin position="724"/>
        <end position="743"/>
    </location>
</feature>
<dbReference type="GO" id="GO:1990904">
    <property type="term" value="C:ribonucleoprotein complex"/>
    <property type="evidence" value="ECO:0007669"/>
    <property type="project" value="UniProtKB-UniRule"/>
</dbReference>
<feature type="compositionally biased region" description="Basic and acidic residues" evidence="15">
    <location>
        <begin position="760"/>
        <end position="773"/>
    </location>
</feature>
<dbReference type="InterPro" id="IPR014886">
    <property type="entry name" value="La_xRRM"/>
</dbReference>
<feature type="region of interest" description="Disordered" evidence="15">
    <location>
        <begin position="856"/>
        <end position="890"/>
    </location>
</feature>
<dbReference type="InterPro" id="IPR002344">
    <property type="entry name" value="Lupus_La"/>
</dbReference>
<dbReference type="GO" id="GO:0006397">
    <property type="term" value="P:mRNA processing"/>
    <property type="evidence" value="ECO:0007669"/>
    <property type="project" value="UniProtKB-KW"/>
</dbReference>
<feature type="compositionally biased region" description="Basic and acidic residues" evidence="15">
    <location>
        <begin position="483"/>
        <end position="502"/>
    </location>
</feature>
<dbReference type="PROSITE" id="PS51939">
    <property type="entry name" value="XRRM"/>
    <property type="match status" value="1"/>
</dbReference>
<dbReference type="Gene3D" id="1.10.10.10">
    <property type="entry name" value="Winged helix-like DNA-binding domain superfamily/Winged helix DNA-binding domain"/>
    <property type="match status" value="1"/>
</dbReference>
<dbReference type="InterPro" id="IPR036390">
    <property type="entry name" value="WH_DNA-bd_sf"/>
</dbReference>
<dbReference type="SUPFAM" id="SSF50475">
    <property type="entry name" value="FMN-binding split barrel"/>
    <property type="match status" value="1"/>
</dbReference>
<feature type="region of interest" description="Disordered" evidence="15">
    <location>
        <begin position="482"/>
        <end position="522"/>
    </location>
</feature>
<feature type="domain" description="HTH La-type RNA-binding" evidence="18">
    <location>
        <begin position="287"/>
        <end position="376"/>
    </location>
</feature>
<reference evidence="20 21" key="1">
    <citation type="journal article" date="2019" name="Philos. Trans. R. Soc. Lond., B, Biol. Sci.">
        <title>Ant behaviour and brain gene expression of defending hosts depend on the ecological success of the intruding social parasite.</title>
        <authorList>
            <person name="Kaur R."/>
            <person name="Stoldt M."/>
            <person name="Jongepier E."/>
            <person name="Feldmeyer B."/>
            <person name="Menzel F."/>
            <person name="Bornberg-Bauer E."/>
            <person name="Foitzik S."/>
        </authorList>
    </citation>
    <scope>NUCLEOTIDE SEQUENCE [LARGE SCALE GENOMIC DNA]</scope>
    <source>
        <tissue evidence="20">Whole body</tissue>
    </source>
</reference>
<dbReference type="GO" id="GO:0005615">
    <property type="term" value="C:extracellular space"/>
    <property type="evidence" value="ECO:0007669"/>
    <property type="project" value="TreeGrafter"/>
</dbReference>
<dbReference type="GO" id="GO:0003723">
    <property type="term" value="F:RNA binding"/>
    <property type="evidence" value="ECO:0007669"/>
    <property type="project" value="UniProtKB-UniRule"/>
</dbReference>
<feature type="compositionally biased region" description="Basic and acidic residues" evidence="15">
    <location>
        <begin position="622"/>
        <end position="636"/>
    </location>
</feature>
<evidence type="ECO:0000259" key="18">
    <source>
        <dbReference type="PROSITE" id="PS50961"/>
    </source>
</evidence>
<dbReference type="SUPFAM" id="SSF54928">
    <property type="entry name" value="RNA-binding domain, RBD"/>
    <property type="match status" value="2"/>
</dbReference>
<dbReference type="PROSITE" id="PS50102">
    <property type="entry name" value="RRM"/>
    <property type="match status" value="1"/>
</dbReference>
<evidence type="ECO:0000256" key="11">
    <source>
        <dbReference type="ARBA" id="ARBA00023180"/>
    </source>
</evidence>
<feature type="compositionally biased region" description="Basic and acidic residues" evidence="15">
    <location>
        <begin position="602"/>
        <end position="613"/>
    </location>
</feature>
<evidence type="ECO:0000256" key="1">
    <source>
        <dbReference type="ARBA" id="ARBA00004613"/>
    </source>
</evidence>
<dbReference type="PRINTS" id="PR00302">
    <property type="entry name" value="LUPUSLA"/>
</dbReference>
<dbReference type="AlphaFoldDB" id="A0A4S2KWE3"/>
<evidence type="ECO:0000256" key="2">
    <source>
        <dbReference type="ARBA" id="ARBA00004642"/>
    </source>
</evidence>
<dbReference type="InterPro" id="IPR000504">
    <property type="entry name" value="RRM_dom"/>
</dbReference>
<evidence type="ECO:0000256" key="13">
    <source>
        <dbReference type="ARBA" id="ARBA00029640"/>
    </source>
</evidence>
<dbReference type="InterPro" id="IPR012677">
    <property type="entry name" value="Nucleotide-bd_a/b_plait_sf"/>
</dbReference>
<dbReference type="InterPro" id="IPR006630">
    <property type="entry name" value="La_HTH"/>
</dbReference>
<evidence type="ECO:0000256" key="3">
    <source>
        <dbReference type="ARBA" id="ARBA00009230"/>
    </source>
</evidence>
<dbReference type="Gene3D" id="3.30.70.330">
    <property type="match status" value="2"/>
</dbReference>
<evidence type="ECO:0000256" key="5">
    <source>
        <dbReference type="ARBA" id="ARBA00022525"/>
    </source>
</evidence>
<evidence type="ECO:0000256" key="6">
    <source>
        <dbReference type="ARBA" id="ARBA00022664"/>
    </source>
</evidence>
<feature type="compositionally biased region" description="Basic and acidic residues" evidence="15">
    <location>
        <begin position="856"/>
        <end position="875"/>
    </location>
</feature>
<dbReference type="PANTHER" id="PTHR13343:SF17">
    <property type="entry name" value="CELLULAR REPRESSOR OF E1A-STIMULATED GENES, ISOFORM A"/>
    <property type="match status" value="1"/>
</dbReference>
<keyword evidence="5" id="KW-0964">Secreted</keyword>
<feature type="region of interest" description="Disordered" evidence="15">
    <location>
        <begin position="536"/>
        <end position="792"/>
    </location>
</feature>
<gene>
    <name evidence="20" type="ORF">DBV15_04133</name>
</gene>
<dbReference type="Pfam" id="PF05383">
    <property type="entry name" value="La"/>
    <property type="match status" value="1"/>
</dbReference>
<dbReference type="InterPro" id="IPR036388">
    <property type="entry name" value="WH-like_DNA-bd_sf"/>
</dbReference>
<keyword evidence="10 14" id="KW-0694">RNA-binding</keyword>
<feature type="chain" id="PRO_5020855106" description="La-related protein 7" evidence="16">
    <location>
        <begin position="19"/>
        <end position="1099"/>
    </location>
</feature>
<evidence type="ECO:0000256" key="14">
    <source>
        <dbReference type="PROSITE-ProRule" id="PRU00332"/>
    </source>
</evidence>
<accession>A0A4S2KWE3</accession>
<feature type="compositionally biased region" description="Basic and acidic residues" evidence="15">
    <location>
        <begin position="653"/>
        <end position="670"/>
    </location>
</feature>
<evidence type="ECO:0000259" key="19">
    <source>
        <dbReference type="PROSITE" id="PS51939"/>
    </source>
</evidence>
<dbReference type="InterPro" id="IPR012349">
    <property type="entry name" value="Split_barrel_FMN-bd"/>
</dbReference>
<comment type="caution">
    <text evidence="20">The sequence shown here is derived from an EMBL/GenBank/DDBJ whole genome shotgun (WGS) entry which is preliminary data.</text>
</comment>
<evidence type="ECO:0000256" key="12">
    <source>
        <dbReference type="ARBA" id="ARBA00023187"/>
    </source>
</evidence>
<keyword evidence="12" id="KW-0508">mRNA splicing</keyword>
<dbReference type="CDD" id="cd07323">
    <property type="entry name" value="LAM"/>
    <property type="match status" value="1"/>
</dbReference>
<dbReference type="Pfam" id="PF00076">
    <property type="entry name" value="RRM_1"/>
    <property type="match status" value="1"/>
</dbReference>
<dbReference type="GO" id="GO:0012505">
    <property type="term" value="C:endomembrane system"/>
    <property type="evidence" value="ECO:0007669"/>
    <property type="project" value="UniProtKB-ARBA"/>
</dbReference>
<keyword evidence="8" id="KW-0221">Differentiation</keyword>
<feature type="domain" description="RRM" evidence="17">
    <location>
        <begin position="381"/>
        <end position="466"/>
    </location>
</feature>
<dbReference type="GO" id="GO:0007283">
    <property type="term" value="P:spermatogenesis"/>
    <property type="evidence" value="ECO:0007669"/>
    <property type="project" value="UniProtKB-KW"/>
</dbReference>
<dbReference type="STRING" id="300112.A0A4S2KWE3"/>
<comment type="similarity">
    <text evidence="3">Belongs to the CREG family.</text>
</comment>
<dbReference type="Pfam" id="PF13883">
    <property type="entry name" value="CREG_beta-barrel"/>
    <property type="match status" value="1"/>
</dbReference>
<dbReference type="InterPro" id="IPR055343">
    <property type="entry name" value="CREG_beta-barrel"/>
</dbReference>
<sequence>MTSRFASVVALCVLLSDASKLYAGAQPASWNEIEENSVERKTKELHESIEFLTRSIGFDDAQSAQLTRAQVSEHLIPALLARFVVNQADWGAVATISTRKDVESFPVANLISIADGPVGNGTGIPYMYLTPLDFTAQDLAKDHRATILVSLAQGSYCKDKGYDPMDPRCVRVMLTGKIVGLKNNTKEHDVAKQLFFGRHPKLENMPANHKFFFAELKMTAIALLHTFGGPTYIPVEDYLHPPVNTMVMEESDMELASESIPVPQIQAPVIDTIKRNNKSGASHGKPRLRKKALHSLILKQMEFYFSDANLNKDRYLSGLLKESPYVDLEVFTRFNKLRELTTDISRIAKALQGSTMLKVSEDGTKVCRLTPIQKKENVDECTIYVQNLPPDADHDWLISIFSKYGSVDYVSIPRNKSNRKIRGFAFVEFDMPSSAQECIKIFRKKGHVLPSYTPPTEVLSITTFDEPEKDAVVGAISSKAKKLKDNEKEKASNEETRNKDDVCEVDTGSNNGKQSFKKRKHSSEKLIVIDESDIKVKKKKKEAGEQNITYQQDERGKIPKAESEDKDSTCDNEINVADNNDESDIKVKKKKKEMNQSTPDQQNEKKRVSKEDSEDKDNEIDNNDRQDIKKDENDIKVKKKKKSADQNTTYQQNEKEKMPKEELEGNKDNCYDNEVDAAYHNVRQSLKKEKHAPEKSLAADQSDIKVKKRRKESIDQTIIDQQNEEEKVPKEESEDKDNTHDNETDTANDNGRQSLKKRKLAPEKSCIKDEKEITGNSNIENQEISNKNRNKVIEKKRKRLTIDDTIVAEDISEEAVKKECEEPVINSNKNETTELEYLYEGDESNETPNALLQTEKHSARDLDMRNSEETSVDERKKKKNRKKRSKIQDNDICSKMGLQIMAKSDWKRVRNRYLDLQRSKMSQLKLHLRKAEVERGGIMTKNGWYYDKTGQNNTSHDKFKHENDNGKLNEENKSYGRVNYAPGIIVKIEMDEPCTDLQNFKMELKENNSVKYIDVTADSCEAYVRFETAEAAQTFVQKSYEGRRLAVLEGDEEKLYWDKISEDRTEQLSKKKRVKQRGRDKLLKRAEKELGKCIKFDQD</sequence>
<dbReference type="SMART" id="SM00360">
    <property type="entry name" value="RRM"/>
    <property type="match status" value="1"/>
</dbReference>
<keyword evidence="21" id="KW-1185">Reference proteome</keyword>
<organism evidence="20 21">
    <name type="scientific">Temnothorax longispinosus</name>
    <dbReference type="NCBI Taxonomy" id="300112"/>
    <lineage>
        <taxon>Eukaryota</taxon>
        <taxon>Metazoa</taxon>
        <taxon>Ecdysozoa</taxon>
        <taxon>Arthropoda</taxon>
        <taxon>Hexapoda</taxon>
        <taxon>Insecta</taxon>
        <taxon>Pterygota</taxon>
        <taxon>Neoptera</taxon>
        <taxon>Endopterygota</taxon>
        <taxon>Hymenoptera</taxon>
        <taxon>Apocrita</taxon>
        <taxon>Aculeata</taxon>
        <taxon>Formicoidea</taxon>
        <taxon>Formicidae</taxon>
        <taxon>Myrmicinae</taxon>
        <taxon>Temnothorax</taxon>
    </lineage>
</organism>
<dbReference type="SMART" id="SM00715">
    <property type="entry name" value="LA"/>
    <property type="match status" value="1"/>
</dbReference>
<dbReference type="Pfam" id="PF08777">
    <property type="entry name" value="RRM_3"/>
    <property type="match status" value="1"/>
</dbReference>
<dbReference type="InterPro" id="IPR034910">
    <property type="entry name" value="LARP7_RRM2"/>
</dbReference>
<evidence type="ECO:0000256" key="10">
    <source>
        <dbReference type="ARBA" id="ARBA00022884"/>
    </source>
</evidence>
<feature type="compositionally biased region" description="Basic and acidic residues" evidence="15">
    <location>
        <begin position="552"/>
        <end position="569"/>
    </location>
</feature>
<dbReference type="PANTHER" id="PTHR13343">
    <property type="entry name" value="CREG1 PROTEIN"/>
    <property type="match status" value="1"/>
</dbReference>
<dbReference type="GO" id="GO:0008380">
    <property type="term" value="P:RNA splicing"/>
    <property type="evidence" value="ECO:0007669"/>
    <property type="project" value="UniProtKB-KW"/>
</dbReference>
<name>A0A4S2KWE3_9HYME</name>
<keyword evidence="7 16" id="KW-0732">Signal</keyword>
<comment type="subcellular location">
    <subcellularLocation>
        <location evidence="2">Nucleus</location>
        <location evidence="2">Nucleoplasm</location>
    </subcellularLocation>
    <subcellularLocation>
        <location evidence="1">Secreted</location>
    </subcellularLocation>
</comment>
<dbReference type="GO" id="GO:0005737">
    <property type="term" value="C:cytoplasm"/>
    <property type="evidence" value="ECO:0007669"/>
    <property type="project" value="UniProtKB-ARBA"/>
</dbReference>
<dbReference type="EMBL" id="QBLH01000678">
    <property type="protein sequence ID" value="TGZ54405.1"/>
    <property type="molecule type" value="Genomic_DNA"/>
</dbReference>
<dbReference type="InterPro" id="IPR035979">
    <property type="entry name" value="RBD_domain_sf"/>
</dbReference>